<organism evidence="2 3">
    <name type="scientific">Hyphomonas johnsonii MHS-2</name>
    <dbReference type="NCBI Taxonomy" id="1280950"/>
    <lineage>
        <taxon>Bacteria</taxon>
        <taxon>Pseudomonadati</taxon>
        <taxon>Pseudomonadota</taxon>
        <taxon>Alphaproteobacteria</taxon>
        <taxon>Hyphomonadales</taxon>
        <taxon>Hyphomonadaceae</taxon>
        <taxon>Hyphomonas</taxon>
    </lineage>
</organism>
<name>A0A059FBK5_9PROT</name>
<feature type="domain" description="DAGKc" evidence="1">
    <location>
        <begin position="11"/>
        <end position="103"/>
    </location>
</feature>
<comment type="caution">
    <text evidence="2">The sequence shown here is derived from an EMBL/GenBank/DDBJ whole genome shotgun (WGS) entry which is preliminary data.</text>
</comment>
<dbReference type="GO" id="GO:0016301">
    <property type="term" value="F:kinase activity"/>
    <property type="evidence" value="ECO:0007669"/>
    <property type="project" value="InterPro"/>
</dbReference>
<gene>
    <name evidence="2" type="ORF">HJO_16195</name>
</gene>
<dbReference type="PATRIC" id="fig|1280950.3.peg.3250"/>
<sequence length="299" mass="31965">MEAAAANMPGVSLVKLDDFNHLEVQMAGLARQGVRQVYVEGGDGTLQAVLTASLAPRSGFDDVPEFAILPGGSTNLAYKVFGLKLKTQNVARAYIERRAQQGDRLATAWHRALVVDNASLASPAIGFLLSTGSLARAMAYTQQQLHGEGHRGSLAIAGAMARLMARPSRHLGRDGQPVLCPSPLTVEAPQFRVEGSHALSLMTTLPSLNLRLRPFWGEGAAPIAVTHAGWPIKGLHAALLKVLVGQAGHRMVQHGLVSHRADAVRLDYKGWIMLDGEMLPAPPDGHLAVGVTPPIRFMR</sequence>
<dbReference type="Pfam" id="PF00781">
    <property type="entry name" value="DAGK_cat"/>
    <property type="match status" value="1"/>
</dbReference>
<reference evidence="2 3" key="1">
    <citation type="journal article" date="2014" name="Antonie Van Leeuwenhoek">
        <title>Hyphomonas beringensis sp. nov. and Hyphomonas chukchiensis sp. nov., isolated from surface seawater of the Bering Sea and Chukchi Sea.</title>
        <authorList>
            <person name="Li C."/>
            <person name="Lai Q."/>
            <person name="Li G."/>
            <person name="Dong C."/>
            <person name="Wang J."/>
            <person name="Liao Y."/>
            <person name="Shao Z."/>
        </authorList>
    </citation>
    <scope>NUCLEOTIDE SEQUENCE [LARGE SCALE GENOMIC DNA]</scope>
    <source>
        <strain evidence="2 3">MHS-2</strain>
    </source>
</reference>
<dbReference type="eggNOG" id="COG1597">
    <property type="taxonomic scope" value="Bacteria"/>
</dbReference>
<accession>A0A059FBK5</accession>
<evidence type="ECO:0000259" key="1">
    <source>
        <dbReference type="Pfam" id="PF00781"/>
    </source>
</evidence>
<evidence type="ECO:0000313" key="3">
    <source>
        <dbReference type="Proteomes" id="UP000025171"/>
    </source>
</evidence>
<dbReference type="Gene3D" id="3.40.50.10330">
    <property type="entry name" value="Probable inorganic polyphosphate/atp-NAD kinase, domain 1"/>
    <property type="match status" value="1"/>
</dbReference>
<keyword evidence="3" id="KW-1185">Reference proteome</keyword>
<dbReference type="InterPro" id="IPR001206">
    <property type="entry name" value="Diacylglycerol_kinase_cat_dom"/>
</dbReference>
<evidence type="ECO:0000313" key="2">
    <source>
        <dbReference type="EMBL" id="KCZ87941.1"/>
    </source>
</evidence>
<dbReference type="Proteomes" id="UP000025171">
    <property type="component" value="Unassembled WGS sequence"/>
</dbReference>
<dbReference type="InterPro" id="IPR017438">
    <property type="entry name" value="ATP-NAD_kinase_N"/>
</dbReference>
<dbReference type="SUPFAM" id="SSF111331">
    <property type="entry name" value="NAD kinase/diacylglycerol kinase-like"/>
    <property type="match status" value="1"/>
</dbReference>
<dbReference type="EMBL" id="ARYK01000011">
    <property type="protein sequence ID" value="KCZ87941.1"/>
    <property type="molecule type" value="Genomic_DNA"/>
</dbReference>
<protein>
    <recommendedName>
        <fullName evidence="1">DAGKc domain-containing protein</fullName>
    </recommendedName>
</protein>
<dbReference type="InterPro" id="IPR016064">
    <property type="entry name" value="NAD/diacylglycerol_kinase_sf"/>
</dbReference>
<proteinExistence type="predicted"/>
<dbReference type="AlphaFoldDB" id="A0A059FBK5"/>
<dbReference type="STRING" id="1280950.HJO_16195"/>